<feature type="region of interest" description="Disordered" evidence="4">
    <location>
        <begin position="71"/>
        <end position="93"/>
    </location>
</feature>
<accession>A0A8H6QAJ9</accession>
<dbReference type="PROSITE" id="PS00941">
    <property type="entry name" value="CARBOXYLESTERASE_B_2"/>
    <property type="match status" value="1"/>
</dbReference>
<dbReference type="InterPro" id="IPR029058">
    <property type="entry name" value="AB_hydrolase_fold"/>
</dbReference>
<organism evidence="6 7">
    <name type="scientific">Aspergillus hiratsukae</name>
    <dbReference type="NCBI Taxonomy" id="1194566"/>
    <lineage>
        <taxon>Eukaryota</taxon>
        <taxon>Fungi</taxon>
        <taxon>Dikarya</taxon>
        <taxon>Ascomycota</taxon>
        <taxon>Pezizomycotina</taxon>
        <taxon>Eurotiomycetes</taxon>
        <taxon>Eurotiomycetidae</taxon>
        <taxon>Eurotiales</taxon>
        <taxon>Aspergillaceae</taxon>
        <taxon>Aspergillus</taxon>
        <taxon>Aspergillus subgen. Fumigati</taxon>
    </lineage>
</organism>
<gene>
    <name evidence="6" type="ORF">CNMCM6106_003700</name>
</gene>
<evidence type="ECO:0000256" key="3">
    <source>
        <dbReference type="RuleBase" id="RU361235"/>
    </source>
</evidence>
<feature type="chain" id="PRO_5034825508" description="Carboxylic ester hydrolase" evidence="3">
    <location>
        <begin position="19"/>
        <end position="613"/>
    </location>
</feature>
<dbReference type="GO" id="GO:0016787">
    <property type="term" value="F:hydrolase activity"/>
    <property type="evidence" value="ECO:0007669"/>
    <property type="project" value="UniProtKB-KW"/>
</dbReference>
<comment type="similarity">
    <text evidence="1 3">Belongs to the type-B carboxylesterase/lipase family.</text>
</comment>
<dbReference type="InterPro" id="IPR002018">
    <property type="entry name" value="CarbesteraseB"/>
</dbReference>
<dbReference type="Pfam" id="PF00135">
    <property type="entry name" value="COesterase"/>
    <property type="match status" value="1"/>
</dbReference>
<keyword evidence="2 3" id="KW-0378">Hydrolase</keyword>
<evidence type="ECO:0000256" key="1">
    <source>
        <dbReference type="ARBA" id="ARBA00005964"/>
    </source>
</evidence>
<evidence type="ECO:0000313" key="7">
    <source>
        <dbReference type="Proteomes" id="UP000662466"/>
    </source>
</evidence>
<dbReference type="EMBL" id="JACBAF010002072">
    <property type="protein sequence ID" value="KAF7168562.1"/>
    <property type="molecule type" value="Genomic_DNA"/>
</dbReference>
<reference evidence="6" key="1">
    <citation type="submission" date="2020-06" db="EMBL/GenBank/DDBJ databases">
        <title>Draft genome sequences of strains closely related to Aspergillus parafelis and Aspergillus hiratsukae.</title>
        <authorList>
            <person name="Dos Santos R.A.C."/>
            <person name="Rivero-Menendez O."/>
            <person name="Steenwyk J.L."/>
            <person name="Mead M.E."/>
            <person name="Goldman G.H."/>
            <person name="Alastruey-Izquierdo A."/>
            <person name="Rokas A."/>
        </authorList>
    </citation>
    <scope>NUCLEOTIDE SEQUENCE</scope>
    <source>
        <strain evidence="6">CNM-CM6106</strain>
    </source>
</reference>
<dbReference type="Gene3D" id="3.40.50.1820">
    <property type="entry name" value="alpha/beta hydrolase"/>
    <property type="match status" value="1"/>
</dbReference>
<dbReference type="InterPro" id="IPR050309">
    <property type="entry name" value="Type-B_Carboxylest/Lipase"/>
</dbReference>
<dbReference type="InterPro" id="IPR019819">
    <property type="entry name" value="Carboxylesterase_B_CS"/>
</dbReference>
<dbReference type="Proteomes" id="UP000662466">
    <property type="component" value="Unassembled WGS sequence"/>
</dbReference>
<dbReference type="EC" id="3.1.1.-" evidence="3"/>
<sequence length="613" mass="66855">MKHPFLVAFLSAIPLYAALENPYARLPAQRTETTLAVDLGYESYLGIHDPSTGLDTWRGLRFAEPPIHRRRWQKPIPPEPQHQRPRKPPIAAHSFAKPCPQTPSAAPPFEAFHRSQDYSEDCLFLNVWAPPNATSLPVMVWIHGGGYGSGNSYEIDIPALVTSTGNRFVAVAIVYRLGAFGFLASHDVQRLGTLNAGLHDQILALQWVQRYVSLFGGDPFKVTIAGKSAGAGSVMLLLMAFGGRLGTHLFQNAIASSPYAPMQHHYTDALPNTRYHQFADYVGCPGPNSTFGCLVEADTYDLQNASHMVSQAAPYGQWAFSPVTDGVLVQQRPSQQLGQGLVNGRTLLVGTNSDEGPSFVPPNITTADNLADYIRGLFPSLTSAEVDKVLHLYHPMEASVSPDFPRFATTGVTEPSAINVGSFAAGHQQRANNLYAEVTILCPAYWMAEAFTLGNKTSYKYQVSAVPGTHAADLFILFGPRWESMSDELQVALRSIWRGMIQDASPTTGYDGSDQGLPQSVARAIRSWPSYASDHPVQLNLNQTGGQPTAWPPSKALGNPAVDDEPSRYNISVLEGPGLISVASLEDAFEWEQGRGKRCEFWSKMGMGSRVLL</sequence>
<feature type="signal peptide" evidence="3">
    <location>
        <begin position="1"/>
        <end position="18"/>
    </location>
</feature>
<keyword evidence="3" id="KW-0732">Signal</keyword>
<dbReference type="PANTHER" id="PTHR11559">
    <property type="entry name" value="CARBOXYLESTERASE"/>
    <property type="match status" value="1"/>
</dbReference>
<dbReference type="PROSITE" id="PS00122">
    <property type="entry name" value="CARBOXYLESTERASE_B_1"/>
    <property type="match status" value="1"/>
</dbReference>
<evidence type="ECO:0000259" key="5">
    <source>
        <dbReference type="Pfam" id="PF00135"/>
    </source>
</evidence>
<protein>
    <recommendedName>
        <fullName evidence="3">Carboxylic ester hydrolase</fullName>
        <ecNumber evidence="3">3.1.1.-</ecNumber>
    </recommendedName>
</protein>
<proteinExistence type="inferred from homology"/>
<evidence type="ECO:0000313" key="6">
    <source>
        <dbReference type="EMBL" id="KAF7168562.1"/>
    </source>
</evidence>
<name>A0A8H6QAJ9_9EURO</name>
<feature type="domain" description="Carboxylesterase type B" evidence="5">
    <location>
        <begin position="52"/>
        <end position="486"/>
    </location>
</feature>
<dbReference type="InterPro" id="IPR019826">
    <property type="entry name" value="Carboxylesterase_B_AS"/>
</dbReference>
<dbReference type="SUPFAM" id="SSF53474">
    <property type="entry name" value="alpha/beta-Hydrolases"/>
    <property type="match status" value="1"/>
</dbReference>
<comment type="caution">
    <text evidence="6">The sequence shown here is derived from an EMBL/GenBank/DDBJ whole genome shotgun (WGS) entry which is preliminary data.</text>
</comment>
<evidence type="ECO:0000256" key="2">
    <source>
        <dbReference type="ARBA" id="ARBA00022801"/>
    </source>
</evidence>
<dbReference type="AlphaFoldDB" id="A0A8H6QAJ9"/>
<evidence type="ECO:0000256" key="4">
    <source>
        <dbReference type="SAM" id="MobiDB-lite"/>
    </source>
</evidence>